<sequence>MIPGMSPRELKRLLKKMGMDINEISDVVKVEIFLKNKKITIEKPEIIVIKTRDQMVFQITNGLIREESFETIAINEEDVEFVASQTGVSKEKAREALVKTNGDIAEAILLIRKNEI</sequence>
<proteinExistence type="inferred from homology"/>
<evidence type="ECO:0000256" key="3">
    <source>
        <dbReference type="ARBA" id="ARBA00022927"/>
    </source>
</evidence>
<organism evidence="7">
    <name type="scientific">Staphylothermus marinus</name>
    <dbReference type="NCBI Taxonomy" id="2280"/>
    <lineage>
        <taxon>Archaea</taxon>
        <taxon>Thermoproteota</taxon>
        <taxon>Thermoprotei</taxon>
        <taxon>Desulfurococcales</taxon>
        <taxon>Desulfurococcaceae</taxon>
        <taxon>Staphylothermus</taxon>
    </lineage>
</organism>
<accession>A0A7C4HEW6</accession>
<dbReference type="Pfam" id="PF01849">
    <property type="entry name" value="NAC"/>
    <property type="match status" value="1"/>
</dbReference>
<dbReference type="HAMAP" id="MF_00814">
    <property type="entry name" value="NAC_arch"/>
    <property type="match status" value="1"/>
</dbReference>
<reference evidence="7" key="1">
    <citation type="journal article" date="2020" name="mSystems">
        <title>Genome- and Community-Level Interaction Insights into Carbon Utilization and Element Cycling Functions of Hydrothermarchaeota in Hydrothermal Sediment.</title>
        <authorList>
            <person name="Zhou Z."/>
            <person name="Liu Y."/>
            <person name="Xu W."/>
            <person name="Pan J."/>
            <person name="Luo Z.H."/>
            <person name="Li M."/>
        </authorList>
    </citation>
    <scope>NUCLEOTIDE SEQUENCE [LARGE SCALE GENOMIC DNA]</scope>
    <source>
        <strain evidence="8">SpSt-622</strain>
        <strain evidence="7">SpSt-642</strain>
    </source>
</reference>
<evidence type="ECO:0000256" key="2">
    <source>
        <dbReference type="ARBA" id="ARBA00022884"/>
    </source>
</evidence>
<dbReference type="NCBIfam" id="TIGR00264">
    <property type="entry name" value="archaeal-type nascent polypeptide-associated complex protein"/>
    <property type="match status" value="1"/>
</dbReference>
<evidence type="ECO:0000313" key="8">
    <source>
        <dbReference type="EMBL" id="HGU64644.1"/>
    </source>
</evidence>
<dbReference type="InterPro" id="IPR044034">
    <property type="entry name" value="NAC-like_UBA"/>
</dbReference>
<dbReference type="EMBL" id="DTAN01000011">
    <property type="protein sequence ID" value="HGU64644.1"/>
    <property type="molecule type" value="Genomic_DNA"/>
</dbReference>
<dbReference type="InterPro" id="IPR009060">
    <property type="entry name" value="UBA-like_sf"/>
</dbReference>
<dbReference type="CDD" id="cd14359">
    <property type="entry name" value="UBA_AeNAC"/>
    <property type="match status" value="1"/>
</dbReference>
<dbReference type="Gene3D" id="2.20.70.30">
    <property type="entry name" value="Nascent polypeptide-associated complex domain"/>
    <property type="match status" value="1"/>
</dbReference>
<keyword evidence="2 4" id="KW-0694">RNA-binding</keyword>
<comment type="subunit">
    <text evidence="4">Homodimer. Interacts with the ribosome. Binds ribosomal RNA.</text>
</comment>
<feature type="domain" description="NAC-A/B" evidence="6">
    <location>
        <begin position="4"/>
        <end position="73"/>
    </location>
</feature>
<dbReference type="Pfam" id="PF19026">
    <property type="entry name" value="UBA_HYPK"/>
    <property type="match status" value="1"/>
</dbReference>
<evidence type="ECO:0000256" key="5">
    <source>
        <dbReference type="NCBIfam" id="TIGR00264"/>
    </source>
</evidence>
<dbReference type="PROSITE" id="PS51151">
    <property type="entry name" value="NAC_AB"/>
    <property type="match status" value="1"/>
</dbReference>
<dbReference type="SMART" id="SM01407">
    <property type="entry name" value="NAC"/>
    <property type="match status" value="1"/>
</dbReference>
<dbReference type="Gene3D" id="1.10.8.10">
    <property type="entry name" value="DNA helicase RuvA subunit, C-terminal domain"/>
    <property type="match status" value="1"/>
</dbReference>
<dbReference type="EMBL" id="DTBJ01000013">
    <property type="protein sequence ID" value="HGM58228.1"/>
    <property type="molecule type" value="Genomic_DNA"/>
</dbReference>
<dbReference type="GO" id="GO:0015031">
    <property type="term" value="P:protein transport"/>
    <property type="evidence" value="ECO:0007669"/>
    <property type="project" value="UniProtKB-UniRule"/>
</dbReference>
<dbReference type="GO" id="GO:0003723">
    <property type="term" value="F:RNA binding"/>
    <property type="evidence" value="ECO:0007669"/>
    <property type="project" value="UniProtKB-UniRule"/>
</dbReference>
<dbReference type="InterPro" id="IPR038187">
    <property type="entry name" value="NAC_A/B_dom_sf"/>
</dbReference>
<dbReference type="InterPro" id="IPR005231">
    <property type="entry name" value="NAC_arc"/>
</dbReference>
<dbReference type="SUPFAM" id="SSF46934">
    <property type="entry name" value="UBA-like"/>
    <property type="match status" value="1"/>
</dbReference>
<protein>
    <recommendedName>
        <fullName evidence="4 5">Nascent polypeptide-associated complex protein</fullName>
    </recommendedName>
</protein>
<keyword evidence="3 4" id="KW-0653">Protein transport</keyword>
<dbReference type="AlphaFoldDB" id="A0A7C4HEW6"/>
<evidence type="ECO:0000313" key="7">
    <source>
        <dbReference type="EMBL" id="HGM58228.1"/>
    </source>
</evidence>
<comment type="caution">
    <text evidence="7">The sequence shown here is derived from an EMBL/GenBank/DDBJ whole genome shotgun (WGS) entry which is preliminary data.</text>
</comment>
<comment type="similarity">
    <text evidence="4">Belongs to the NAC-alpha family.</text>
</comment>
<name>A0A7C4HEW6_STAMA</name>
<keyword evidence="1 4" id="KW-0813">Transport</keyword>
<comment type="function">
    <text evidence="4">Contacts the emerging nascent chain on the ribosome.</text>
</comment>
<evidence type="ECO:0000256" key="4">
    <source>
        <dbReference type="HAMAP-Rule" id="MF_00814"/>
    </source>
</evidence>
<evidence type="ECO:0000259" key="6">
    <source>
        <dbReference type="PROSITE" id="PS51151"/>
    </source>
</evidence>
<dbReference type="InterPro" id="IPR002715">
    <property type="entry name" value="Nas_poly-pep-assoc_cplx_dom"/>
</dbReference>
<gene>
    <name evidence="4" type="primary">nac</name>
    <name evidence="8" type="ORF">ENT92_00280</name>
    <name evidence="7" type="ORF">ENU14_01375</name>
</gene>
<evidence type="ECO:0000256" key="1">
    <source>
        <dbReference type="ARBA" id="ARBA00022448"/>
    </source>
</evidence>